<feature type="region of interest" description="Disordered" evidence="1">
    <location>
        <begin position="48"/>
        <end position="100"/>
    </location>
</feature>
<evidence type="ECO:0000256" key="1">
    <source>
        <dbReference type="SAM" id="MobiDB-lite"/>
    </source>
</evidence>
<reference evidence="2 3" key="1">
    <citation type="journal article" date="2015" name="Stand. Genomic Sci.">
        <title>Genomic Encyclopedia of Bacterial and Archaeal Type Strains, Phase III: the genomes of soil and plant-associated and newly described type strains.</title>
        <authorList>
            <person name="Whitman W.B."/>
            <person name="Woyke T."/>
            <person name="Klenk H.P."/>
            <person name="Zhou Y."/>
            <person name="Lilburn T.G."/>
            <person name="Beck B.J."/>
            <person name="De Vos P."/>
            <person name="Vandamme P."/>
            <person name="Eisen J.A."/>
            <person name="Garrity G."/>
            <person name="Hugenholtz P."/>
            <person name="Kyrpides N.C."/>
        </authorList>
    </citation>
    <scope>NUCLEOTIDE SEQUENCE [LARGE SCALE GENOMIC DNA]</scope>
    <source>
        <strain evidence="2 3">S2T63</strain>
    </source>
</reference>
<dbReference type="Proteomes" id="UP000273158">
    <property type="component" value="Unassembled WGS sequence"/>
</dbReference>
<keyword evidence="3" id="KW-1185">Reference proteome</keyword>
<dbReference type="AlphaFoldDB" id="A0A498CJ96"/>
<evidence type="ECO:0000313" key="2">
    <source>
        <dbReference type="EMBL" id="RLK52970.1"/>
    </source>
</evidence>
<protein>
    <submittedName>
        <fullName evidence="2">Uncharacterized protein</fullName>
    </submittedName>
</protein>
<dbReference type="EMBL" id="RCDB01000001">
    <property type="protein sequence ID" value="RLK52970.1"/>
    <property type="molecule type" value="Genomic_DNA"/>
</dbReference>
<organism evidence="2 3">
    <name type="scientific">Microbacterium telephonicum</name>
    <dbReference type="NCBI Taxonomy" id="1714841"/>
    <lineage>
        <taxon>Bacteria</taxon>
        <taxon>Bacillati</taxon>
        <taxon>Actinomycetota</taxon>
        <taxon>Actinomycetes</taxon>
        <taxon>Micrococcales</taxon>
        <taxon>Microbacteriaceae</taxon>
        <taxon>Microbacterium</taxon>
    </lineage>
</organism>
<accession>A0A498CJ96</accession>
<name>A0A498CJ96_9MICO</name>
<gene>
    <name evidence="2" type="ORF">C7474_0932</name>
</gene>
<feature type="compositionally biased region" description="Basic and acidic residues" evidence="1">
    <location>
        <begin position="91"/>
        <end position="100"/>
    </location>
</feature>
<comment type="caution">
    <text evidence="2">The sequence shown here is derived from an EMBL/GenBank/DDBJ whole genome shotgun (WGS) entry which is preliminary data.</text>
</comment>
<evidence type="ECO:0000313" key="3">
    <source>
        <dbReference type="Proteomes" id="UP000273158"/>
    </source>
</evidence>
<sequence>MFVATIAGEYAGFVGVTARGVEAQTARGEDLGVHDTVELARAAVAASAVRPPLTAGPGGPTPRRPRRTAARGSFLRTVGDVGTTSPRRGAGRRDAATRRS</sequence>
<proteinExistence type="predicted"/>